<dbReference type="EMBL" id="MHCU01000070">
    <property type="protein sequence ID" value="OGY26421.1"/>
    <property type="molecule type" value="Genomic_DNA"/>
</dbReference>
<dbReference type="Proteomes" id="UP000176645">
    <property type="component" value="Unassembled WGS sequence"/>
</dbReference>
<protein>
    <submittedName>
        <fullName evidence="2">Uncharacterized protein</fullName>
    </submittedName>
</protein>
<keyword evidence="1" id="KW-1133">Transmembrane helix</keyword>
<evidence type="ECO:0000313" key="2">
    <source>
        <dbReference type="EMBL" id="OGY26421.1"/>
    </source>
</evidence>
<gene>
    <name evidence="2" type="ORF">A2Z42_04660</name>
</gene>
<evidence type="ECO:0000313" key="3">
    <source>
        <dbReference type="Proteomes" id="UP000176645"/>
    </source>
</evidence>
<feature type="transmembrane region" description="Helical" evidence="1">
    <location>
        <begin position="37"/>
        <end position="64"/>
    </location>
</feature>
<keyword evidence="1" id="KW-0812">Transmembrane</keyword>
<proteinExistence type="predicted"/>
<keyword evidence="1" id="KW-0472">Membrane</keyword>
<name>A0A1G1WFN6_9BACT</name>
<dbReference type="AlphaFoldDB" id="A0A1G1WFN6"/>
<sequence length="71" mass="7930">MMEVILIVYLAIAALVFTILAAMVLDRGLQYEDGRKAGAIMSTFFLIFAAVMSLVWPAFIYLALRESRKAN</sequence>
<evidence type="ECO:0000256" key="1">
    <source>
        <dbReference type="SAM" id="Phobius"/>
    </source>
</evidence>
<reference evidence="2 3" key="1">
    <citation type="journal article" date="2016" name="Nat. Commun.">
        <title>Thousands of microbial genomes shed light on interconnected biogeochemical processes in an aquifer system.</title>
        <authorList>
            <person name="Anantharaman K."/>
            <person name="Brown C.T."/>
            <person name="Hug L.A."/>
            <person name="Sharon I."/>
            <person name="Castelle C.J."/>
            <person name="Probst A.J."/>
            <person name="Thomas B.C."/>
            <person name="Singh A."/>
            <person name="Wilkins M.J."/>
            <person name="Karaoz U."/>
            <person name="Brodie E.L."/>
            <person name="Williams K.H."/>
            <person name="Hubbard S.S."/>
            <person name="Banfield J.F."/>
        </authorList>
    </citation>
    <scope>NUCLEOTIDE SEQUENCE [LARGE SCALE GENOMIC DNA]</scope>
</reference>
<comment type="caution">
    <text evidence="2">The sequence shown here is derived from an EMBL/GenBank/DDBJ whole genome shotgun (WGS) entry which is preliminary data.</text>
</comment>
<feature type="transmembrane region" description="Helical" evidence="1">
    <location>
        <begin position="6"/>
        <end position="25"/>
    </location>
</feature>
<accession>A0A1G1WFN6</accession>
<organism evidence="2 3">
    <name type="scientific">Candidatus Woykebacteria bacterium RBG_19FT_COMBO_43_10</name>
    <dbReference type="NCBI Taxonomy" id="1802598"/>
    <lineage>
        <taxon>Bacteria</taxon>
        <taxon>Candidatus Woykeibacteriota</taxon>
    </lineage>
</organism>